<dbReference type="RefSeq" id="WP_285632673.1">
    <property type="nucleotide sequence ID" value="NZ_BSTJ01000013.1"/>
</dbReference>
<keyword evidence="1" id="KW-0175">Coiled coil</keyword>
<accession>A0A9W6RU03</accession>
<evidence type="ECO:0000313" key="4">
    <source>
        <dbReference type="Proteomes" id="UP001165135"/>
    </source>
</evidence>
<feature type="region of interest" description="Disordered" evidence="2">
    <location>
        <begin position="409"/>
        <end position="437"/>
    </location>
</feature>
<evidence type="ECO:0000256" key="2">
    <source>
        <dbReference type="SAM" id="MobiDB-lite"/>
    </source>
</evidence>
<dbReference type="AlphaFoldDB" id="A0A9W6RU03"/>
<comment type="caution">
    <text evidence="3">The sequence shown here is derived from an EMBL/GenBank/DDBJ whole genome shotgun (WGS) entry which is preliminary data.</text>
</comment>
<reference evidence="3" key="1">
    <citation type="submission" date="2023-03" db="EMBL/GenBank/DDBJ databases">
        <title>Actinoallomurus iriomotensis NBRC 103681.</title>
        <authorList>
            <person name="Ichikawa N."/>
            <person name="Sato H."/>
            <person name="Tonouchi N."/>
        </authorList>
    </citation>
    <scope>NUCLEOTIDE SEQUENCE</scope>
    <source>
        <strain evidence="3">NBRC 103681</strain>
    </source>
</reference>
<feature type="compositionally biased region" description="Pro residues" evidence="2">
    <location>
        <begin position="419"/>
        <end position="437"/>
    </location>
</feature>
<sequence length="437" mass="49007">MDVSTVAPLIWDVVKELMAYSEQSADRAAGEAFRSSMVRRVNVGNALSLLGVGASVATAVTVARQSQGQARAAQAAAELQLRLAREAREHEALRSALEHARARELQLFQHELAQKLLDHQAVKDTYPFTGGLAATGMLRKQLDERGRGLPILLIPAVYPDAPADHPWRGLHQRLLSELEQYRDVVRIRLADRHFTWPHPGLLRYDLDGVPVIVLDVVPLGERLDIRLAATRLFPGELLQWLPQTTIDTVYYRHDHEWEPAERIRGVTERNLEFAARWIAFLAVRTVDTHHLVNRPLYRERTDAAAARANQATGRWPADHGLRLDDIRDQGYHLLHRSLRHHARDEPDQAEEALRAALRWFSGDDHGRLAPALRAAAQSGNLTAAHLELLRQALAAIQPRLDRHLANPRLTTAPAEAALPEPPPPRPAWLPRGELPPL</sequence>
<feature type="compositionally biased region" description="Low complexity" evidence="2">
    <location>
        <begin position="409"/>
        <end position="418"/>
    </location>
</feature>
<name>A0A9W6RU03_9ACTN</name>
<feature type="coiled-coil region" evidence="1">
    <location>
        <begin position="76"/>
        <end position="103"/>
    </location>
</feature>
<dbReference type="EMBL" id="BSTJ01000013">
    <property type="protein sequence ID" value="GLY80142.1"/>
    <property type="molecule type" value="Genomic_DNA"/>
</dbReference>
<organism evidence="3 4">
    <name type="scientific">Actinoallomurus iriomotensis</name>
    <dbReference type="NCBI Taxonomy" id="478107"/>
    <lineage>
        <taxon>Bacteria</taxon>
        <taxon>Bacillati</taxon>
        <taxon>Actinomycetota</taxon>
        <taxon>Actinomycetes</taxon>
        <taxon>Streptosporangiales</taxon>
        <taxon>Thermomonosporaceae</taxon>
        <taxon>Actinoallomurus</taxon>
    </lineage>
</organism>
<proteinExistence type="predicted"/>
<evidence type="ECO:0000256" key="1">
    <source>
        <dbReference type="SAM" id="Coils"/>
    </source>
</evidence>
<gene>
    <name evidence="3" type="ORF">Airi01_084090</name>
</gene>
<dbReference type="Proteomes" id="UP001165135">
    <property type="component" value="Unassembled WGS sequence"/>
</dbReference>
<protein>
    <submittedName>
        <fullName evidence="3">Uncharacterized protein</fullName>
    </submittedName>
</protein>
<evidence type="ECO:0000313" key="3">
    <source>
        <dbReference type="EMBL" id="GLY80142.1"/>
    </source>
</evidence>